<evidence type="ECO:0000313" key="2">
    <source>
        <dbReference type="EMBL" id="TKR78151.1"/>
    </source>
</evidence>
<feature type="region of interest" description="Disordered" evidence="1">
    <location>
        <begin position="1"/>
        <end position="24"/>
    </location>
</feature>
<sequence>MPISTFDKAEKRTTNSTTGSPDQKESNCIHVVIQVGLHLIAAFALYCVHPYNFTISPYSHINEDISFLCSS</sequence>
<organism evidence="2 3">
    <name type="scientific">Steinernema carpocapsae</name>
    <name type="common">Entomopathogenic nematode</name>
    <dbReference type="NCBI Taxonomy" id="34508"/>
    <lineage>
        <taxon>Eukaryota</taxon>
        <taxon>Metazoa</taxon>
        <taxon>Ecdysozoa</taxon>
        <taxon>Nematoda</taxon>
        <taxon>Chromadorea</taxon>
        <taxon>Rhabditida</taxon>
        <taxon>Tylenchina</taxon>
        <taxon>Panagrolaimomorpha</taxon>
        <taxon>Strongyloidoidea</taxon>
        <taxon>Steinernematidae</taxon>
        <taxon>Steinernema</taxon>
    </lineage>
</organism>
<reference evidence="2 3" key="2">
    <citation type="journal article" date="2019" name="G3 (Bethesda)">
        <title>Hybrid Assembly of the Genome of the Entomopathogenic Nematode Steinernema carpocapsae Identifies the X-Chromosome.</title>
        <authorList>
            <person name="Serra L."/>
            <person name="Macchietto M."/>
            <person name="Macias-Munoz A."/>
            <person name="McGill C.J."/>
            <person name="Rodriguez I.M."/>
            <person name="Rodriguez B."/>
            <person name="Murad R."/>
            <person name="Mortazavi A."/>
        </authorList>
    </citation>
    <scope>NUCLEOTIDE SEQUENCE [LARGE SCALE GENOMIC DNA]</scope>
    <source>
        <strain evidence="2 3">ALL</strain>
    </source>
</reference>
<keyword evidence="3" id="KW-1185">Reference proteome</keyword>
<dbReference type="AlphaFoldDB" id="A0A4U5N7W5"/>
<name>A0A4U5N7W5_STECR</name>
<gene>
    <name evidence="2" type="ORF">L596_019006</name>
</gene>
<dbReference type="EMBL" id="AZBU02000005">
    <property type="protein sequence ID" value="TKR78151.1"/>
    <property type="molecule type" value="Genomic_DNA"/>
</dbReference>
<dbReference type="Proteomes" id="UP000298663">
    <property type="component" value="Unassembled WGS sequence"/>
</dbReference>
<comment type="caution">
    <text evidence="2">The sequence shown here is derived from an EMBL/GenBank/DDBJ whole genome shotgun (WGS) entry which is preliminary data.</text>
</comment>
<evidence type="ECO:0000256" key="1">
    <source>
        <dbReference type="SAM" id="MobiDB-lite"/>
    </source>
</evidence>
<evidence type="ECO:0000313" key="3">
    <source>
        <dbReference type="Proteomes" id="UP000298663"/>
    </source>
</evidence>
<accession>A0A4U5N7W5</accession>
<protein>
    <submittedName>
        <fullName evidence="2">Uncharacterized protein</fullName>
    </submittedName>
</protein>
<reference evidence="2 3" key="1">
    <citation type="journal article" date="2015" name="Genome Biol.">
        <title>Comparative genomics of Steinernema reveals deeply conserved gene regulatory networks.</title>
        <authorList>
            <person name="Dillman A.R."/>
            <person name="Macchietto M."/>
            <person name="Porter C.F."/>
            <person name="Rogers A."/>
            <person name="Williams B."/>
            <person name="Antoshechkin I."/>
            <person name="Lee M.M."/>
            <person name="Goodwin Z."/>
            <person name="Lu X."/>
            <person name="Lewis E.E."/>
            <person name="Goodrich-Blair H."/>
            <person name="Stock S.P."/>
            <person name="Adams B.J."/>
            <person name="Sternberg P.W."/>
            <person name="Mortazavi A."/>
        </authorList>
    </citation>
    <scope>NUCLEOTIDE SEQUENCE [LARGE SCALE GENOMIC DNA]</scope>
    <source>
        <strain evidence="2 3">ALL</strain>
    </source>
</reference>
<proteinExistence type="predicted"/>